<dbReference type="EMBL" id="JAMOIM010000001">
    <property type="protein sequence ID" value="MCW6506703.1"/>
    <property type="molecule type" value="Genomic_DNA"/>
</dbReference>
<evidence type="ECO:0000313" key="3">
    <source>
        <dbReference type="EMBL" id="MCW6506703.1"/>
    </source>
</evidence>
<gene>
    <name evidence="3" type="ORF">M8523_01550</name>
</gene>
<dbReference type="AlphaFoldDB" id="A0AA41YTS9"/>
<evidence type="ECO:0000313" key="4">
    <source>
        <dbReference type="Proteomes" id="UP001165667"/>
    </source>
</evidence>
<dbReference type="Pfam" id="PF04977">
    <property type="entry name" value="DivIC"/>
    <property type="match status" value="1"/>
</dbReference>
<organism evidence="3 4">
    <name type="scientific">Lichenifustis flavocetrariae</name>
    <dbReference type="NCBI Taxonomy" id="2949735"/>
    <lineage>
        <taxon>Bacteria</taxon>
        <taxon>Pseudomonadati</taxon>
        <taxon>Pseudomonadota</taxon>
        <taxon>Alphaproteobacteria</taxon>
        <taxon>Hyphomicrobiales</taxon>
        <taxon>Lichenihabitantaceae</taxon>
        <taxon>Lichenifustis</taxon>
    </lineage>
</organism>
<protein>
    <submittedName>
        <fullName evidence="3">Septum formation initiator family protein</fullName>
    </submittedName>
</protein>
<keyword evidence="1" id="KW-0175">Coiled coil</keyword>
<sequence>MVVRTRLRAVLIPLTLYAVSGIASTYFLNTAKNGERGTKAKLEYKATIAELRANLDDLKAQRAKWDHRVMQMRSEGVDRDLAEEQARNKLDYVDSRDVEIFTGSIKH</sequence>
<dbReference type="Proteomes" id="UP001165667">
    <property type="component" value="Unassembled WGS sequence"/>
</dbReference>
<evidence type="ECO:0000256" key="1">
    <source>
        <dbReference type="SAM" id="Coils"/>
    </source>
</evidence>
<feature type="transmembrane region" description="Helical" evidence="2">
    <location>
        <begin position="7"/>
        <end position="28"/>
    </location>
</feature>
<keyword evidence="4" id="KW-1185">Reference proteome</keyword>
<evidence type="ECO:0000256" key="2">
    <source>
        <dbReference type="SAM" id="Phobius"/>
    </source>
</evidence>
<feature type="coiled-coil region" evidence="1">
    <location>
        <begin position="41"/>
        <end position="75"/>
    </location>
</feature>
<reference evidence="3" key="1">
    <citation type="submission" date="2022-05" db="EMBL/GenBank/DDBJ databases">
        <authorList>
            <person name="Pankratov T."/>
        </authorList>
    </citation>
    <scope>NUCLEOTIDE SEQUENCE</scope>
    <source>
        <strain evidence="3">BP6-180914</strain>
    </source>
</reference>
<comment type="caution">
    <text evidence="3">The sequence shown here is derived from an EMBL/GenBank/DDBJ whole genome shotgun (WGS) entry which is preliminary data.</text>
</comment>
<keyword evidence="2" id="KW-0472">Membrane</keyword>
<dbReference type="RefSeq" id="WP_282583053.1">
    <property type="nucleotide sequence ID" value="NZ_JAMOIM010000001.1"/>
</dbReference>
<proteinExistence type="predicted"/>
<accession>A0AA41YTS9</accession>
<dbReference type="InterPro" id="IPR007060">
    <property type="entry name" value="FtsL/DivIC"/>
</dbReference>
<name>A0AA41YTS9_9HYPH</name>
<keyword evidence="2" id="KW-0812">Transmembrane</keyword>
<keyword evidence="2" id="KW-1133">Transmembrane helix</keyword>